<comment type="caution">
    <text evidence="1">The sequence shown here is derived from an EMBL/GenBank/DDBJ whole genome shotgun (WGS) entry which is preliminary data.</text>
</comment>
<protein>
    <submittedName>
        <fullName evidence="1">Uncharacterized protein</fullName>
    </submittedName>
</protein>
<dbReference type="AlphaFoldDB" id="X1AQV0"/>
<evidence type="ECO:0000313" key="1">
    <source>
        <dbReference type="EMBL" id="GAG74688.1"/>
    </source>
</evidence>
<reference evidence="1" key="1">
    <citation type="journal article" date="2014" name="Front. Microbiol.">
        <title>High frequency of phylogenetically diverse reductive dehalogenase-homologous genes in deep subseafloor sedimentary metagenomes.</title>
        <authorList>
            <person name="Kawai M."/>
            <person name="Futagami T."/>
            <person name="Toyoda A."/>
            <person name="Takaki Y."/>
            <person name="Nishi S."/>
            <person name="Hori S."/>
            <person name="Arai W."/>
            <person name="Tsubouchi T."/>
            <person name="Morono Y."/>
            <person name="Uchiyama I."/>
            <person name="Ito T."/>
            <person name="Fujiyama A."/>
            <person name="Inagaki F."/>
            <person name="Takami H."/>
        </authorList>
    </citation>
    <scope>NUCLEOTIDE SEQUENCE</scope>
    <source>
        <strain evidence="1">Expedition CK06-06</strain>
    </source>
</reference>
<proteinExistence type="predicted"/>
<sequence length="216" mass="24688">MDYLSAILLDTRLGNNGHFGLGALLHSQGCLGKWVNRPWAQNIKIKSRLSAEYLIPKEERVFFIEHNNAAEFDCRDFDDENQVDSNFDFLTRVLTNRFFPFNFKAKVSPGVIFRSTSRLIYERCKWGGYFGFDSYLQIGQGISEICAPDKIKKVLCKAKAEKSWIYQSRIIGGLSYRIPRSCSKCDVILSLNGGLTYMTRGLGKDFTLSFNIDTNF</sequence>
<name>X1AQV0_9ZZZZ</name>
<accession>X1AQV0</accession>
<gene>
    <name evidence="1" type="ORF">S01H4_34579</name>
</gene>
<organism evidence="1">
    <name type="scientific">marine sediment metagenome</name>
    <dbReference type="NCBI Taxonomy" id="412755"/>
    <lineage>
        <taxon>unclassified sequences</taxon>
        <taxon>metagenomes</taxon>
        <taxon>ecological metagenomes</taxon>
    </lineage>
</organism>
<dbReference type="EMBL" id="BART01018308">
    <property type="protein sequence ID" value="GAG74688.1"/>
    <property type="molecule type" value="Genomic_DNA"/>
</dbReference>